<evidence type="ECO:0000313" key="2">
    <source>
        <dbReference type="Proteomes" id="UP001148662"/>
    </source>
</evidence>
<keyword evidence="2" id="KW-1185">Reference proteome</keyword>
<dbReference type="Proteomes" id="UP001148662">
    <property type="component" value="Unassembled WGS sequence"/>
</dbReference>
<gene>
    <name evidence="1" type="ORF">NM688_g471</name>
</gene>
<name>A0ACC1TE79_9APHY</name>
<dbReference type="EMBL" id="JANHOG010000038">
    <property type="protein sequence ID" value="KAJ3559227.1"/>
    <property type="molecule type" value="Genomic_DNA"/>
</dbReference>
<comment type="caution">
    <text evidence="1">The sequence shown here is derived from an EMBL/GenBank/DDBJ whole genome shotgun (WGS) entry which is preliminary data.</text>
</comment>
<proteinExistence type="predicted"/>
<protein>
    <submittedName>
        <fullName evidence="1">Uncharacterized protein</fullName>
    </submittedName>
</protein>
<reference evidence="1" key="1">
    <citation type="submission" date="2022-07" db="EMBL/GenBank/DDBJ databases">
        <title>Genome Sequence of Phlebia brevispora.</title>
        <authorList>
            <person name="Buettner E."/>
        </authorList>
    </citation>
    <scope>NUCLEOTIDE SEQUENCE</scope>
    <source>
        <strain evidence="1">MPL23</strain>
    </source>
</reference>
<sequence length="176" mass="19381">MKMEVSAPTTTAGLDPAVKMSTANNTSTVMSTADQQWALEEVTVKQYIASSMPDSIFNRIKNGGTAKAIWELLTKYHQVRLCMVTVDLHTKMQSMHCSEKDNVRVHFKKLTDMYEQLLSMGTTLQDDKYTSIIFGTLPDSYNPLVSAMTATCNCTSLLIETGSSSTLRPGLVDPVS</sequence>
<evidence type="ECO:0000313" key="1">
    <source>
        <dbReference type="EMBL" id="KAJ3559227.1"/>
    </source>
</evidence>
<organism evidence="1 2">
    <name type="scientific">Phlebia brevispora</name>
    <dbReference type="NCBI Taxonomy" id="194682"/>
    <lineage>
        <taxon>Eukaryota</taxon>
        <taxon>Fungi</taxon>
        <taxon>Dikarya</taxon>
        <taxon>Basidiomycota</taxon>
        <taxon>Agaricomycotina</taxon>
        <taxon>Agaricomycetes</taxon>
        <taxon>Polyporales</taxon>
        <taxon>Meruliaceae</taxon>
        <taxon>Phlebia</taxon>
    </lineage>
</organism>
<accession>A0ACC1TE79</accession>